<feature type="transmembrane region" description="Helical" evidence="1">
    <location>
        <begin position="9"/>
        <end position="30"/>
    </location>
</feature>
<dbReference type="InterPro" id="IPR010281">
    <property type="entry name" value="DUF885"/>
</dbReference>
<reference evidence="2" key="1">
    <citation type="submission" date="2018-05" db="EMBL/GenBank/DDBJ databases">
        <authorList>
            <person name="Lanie J.A."/>
            <person name="Ng W.-L."/>
            <person name="Kazmierczak K.M."/>
            <person name="Andrzejewski T.M."/>
            <person name="Davidsen T.M."/>
            <person name="Wayne K.J."/>
            <person name="Tettelin H."/>
            <person name="Glass J.I."/>
            <person name="Rusch D."/>
            <person name="Podicherti R."/>
            <person name="Tsui H.-C.T."/>
            <person name="Winkler M.E."/>
        </authorList>
    </citation>
    <scope>NUCLEOTIDE SEQUENCE</scope>
</reference>
<name>A0A382WWH9_9ZZZZ</name>
<gene>
    <name evidence="2" type="ORF">METZ01_LOCUS415858</name>
</gene>
<dbReference type="Pfam" id="PF05960">
    <property type="entry name" value="DUF885"/>
    <property type="match status" value="1"/>
</dbReference>
<dbReference type="EMBL" id="UINC01162963">
    <property type="protein sequence ID" value="SVD63004.1"/>
    <property type="molecule type" value="Genomic_DNA"/>
</dbReference>
<evidence type="ECO:0000313" key="2">
    <source>
        <dbReference type="EMBL" id="SVD63004.1"/>
    </source>
</evidence>
<dbReference type="AlphaFoldDB" id="A0A382WWH9"/>
<accession>A0A382WWH9</accession>
<protein>
    <recommendedName>
        <fullName evidence="3">DUF885 domain-containing protein</fullName>
    </recommendedName>
</protein>
<keyword evidence="1" id="KW-0472">Membrane</keyword>
<sequence>MKIMRIIRYFGYLVSLVLLIGLVYLTNLFLMKPFSIDHYLAKNLIVDFSDTPEGLTYIGLVDRFNWITNHLSELSIVDLEDISQELIRAKERKAVLLSYKSSELSDEQEITRKIALFDLENEINQGENFPFHSYPINQIGGQHLNLVEFMTDIHPLRSISEANYYIDRLNLFDDFFKAGTEVLEEQRKAGIFPPEFVFHHVIRQLKEFLDYSF</sequence>
<evidence type="ECO:0000256" key="1">
    <source>
        <dbReference type="SAM" id="Phobius"/>
    </source>
</evidence>
<feature type="non-terminal residue" evidence="2">
    <location>
        <position position="213"/>
    </location>
</feature>
<evidence type="ECO:0008006" key="3">
    <source>
        <dbReference type="Google" id="ProtNLM"/>
    </source>
</evidence>
<organism evidence="2">
    <name type="scientific">marine metagenome</name>
    <dbReference type="NCBI Taxonomy" id="408172"/>
    <lineage>
        <taxon>unclassified sequences</taxon>
        <taxon>metagenomes</taxon>
        <taxon>ecological metagenomes</taxon>
    </lineage>
</organism>
<proteinExistence type="predicted"/>
<keyword evidence="1" id="KW-0812">Transmembrane</keyword>
<keyword evidence="1" id="KW-1133">Transmembrane helix</keyword>